<dbReference type="SMART" id="SM00645">
    <property type="entry name" value="Pept_C1"/>
    <property type="match status" value="1"/>
</dbReference>
<keyword evidence="6" id="KW-1185">Reference proteome</keyword>
<dbReference type="eggNOG" id="KOG1543">
    <property type="taxonomic scope" value="Eukaryota"/>
</dbReference>
<dbReference type="Pfam" id="PF00112">
    <property type="entry name" value="Peptidase_C1"/>
    <property type="match status" value="1"/>
</dbReference>
<feature type="signal peptide" evidence="2">
    <location>
        <begin position="1"/>
        <end position="20"/>
    </location>
</feature>
<dbReference type="Gene3D" id="3.90.70.10">
    <property type="entry name" value="Cysteine proteinases"/>
    <property type="match status" value="1"/>
</dbReference>
<comment type="similarity">
    <text evidence="1">Belongs to the peptidase C1 family.</text>
</comment>
<reference evidence="6" key="2">
    <citation type="submission" date="2010-06" db="EMBL/GenBank/DDBJ databases">
        <authorList>
            <person name="Jiang H."/>
            <person name="Abraham K."/>
            <person name="Ali S."/>
            <person name="Alsbrooks S.L."/>
            <person name="Anim B.N."/>
            <person name="Anosike U.S."/>
            <person name="Attaway T."/>
            <person name="Bandaranaike D.P."/>
            <person name="Battles P.K."/>
            <person name="Bell S.N."/>
            <person name="Bell A.V."/>
            <person name="Beltran B."/>
            <person name="Bickham C."/>
            <person name="Bustamante Y."/>
            <person name="Caleb T."/>
            <person name="Canada A."/>
            <person name="Cardenas V."/>
            <person name="Carter K."/>
            <person name="Chacko J."/>
            <person name="Chandrabose M.N."/>
            <person name="Chavez D."/>
            <person name="Chavez A."/>
            <person name="Chen L."/>
            <person name="Chu H.-S."/>
            <person name="Claassen K.J."/>
            <person name="Cockrell R."/>
            <person name="Collins M."/>
            <person name="Cooper J.A."/>
            <person name="Cree A."/>
            <person name="Curry S.M."/>
            <person name="Da Y."/>
            <person name="Dao M.D."/>
            <person name="Das B."/>
            <person name="Davila M.-L."/>
            <person name="Davy-Carroll L."/>
            <person name="Denson S."/>
            <person name="Dinh H."/>
            <person name="Ebong V.E."/>
            <person name="Edwards J.R."/>
            <person name="Egan A."/>
            <person name="El-Daye J."/>
            <person name="Escobedo L."/>
            <person name="Fernandez S."/>
            <person name="Fernando P.R."/>
            <person name="Flagg N."/>
            <person name="Forbes L.D."/>
            <person name="Fowler R.G."/>
            <person name="Fu Q."/>
            <person name="Gabisi R.A."/>
            <person name="Ganer J."/>
            <person name="Garbino Pronczuk A."/>
            <person name="Garcia R.M."/>
            <person name="Garner T."/>
            <person name="Garrett T.E."/>
            <person name="Gonzalez D.A."/>
            <person name="Hamid H."/>
            <person name="Hawkins E.S."/>
            <person name="Hirani K."/>
            <person name="Hogues M.E."/>
            <person name="Hollins B."/>
            <person name="Hsiao C.-H."/>
            <person name="Jabil R."/>
            <person name="James M.L."/>
            <person name="Jhangiani S.N."/>
            <person name="Johnson B."/>
            <person name="Johnson Q."/>
            <person name="Joshi V."/>
            <person name="Kalu J.B."/>
            <person name="Kam C."/>
            <person name="Kashfia A."/>
            <person name="Keebler J."/>
            <person name="Kisamo H."/>
            <person name="Kovar C.L."/>
            <person name="Lago L.A."/>
            <person name="Lai C.-Y."/>
            <person name="Laidlaw J."/>
            <person name="Lara F."/>
            <person name="Le T.-K."/>
            <person name="Lee S.L."/>
            <person name="Legall F.H."/>
            <person name="Lemon S.J."/>
            <person name="Lewis L.R."/>
            <person name="Li B."/>
            <person name="Liu Y."/>
            <person name="Liu Y.-S."/>
            <person name="Lopez J."/>
            <person name="Lozado R.J."/>
            <person name="Lu J."/>
            <person name="Madu R.C."/>
            <person name="Maheshwari M."/>
            <person name="Maheshwari R."/>
            <person name="Malloy K."/>
            <person name="Martinez E."/>
            <person name="Mathew T."/>
            <person name="Mercado I.C."/>
            <person name="Mercado C."/>
            <person name="Meyer B."/>
            <person name="Montgomery K."/>
            <person name="Morgan M.B."/>
            <person name="Munidasa M."/>
            <person name="Nazareth L.V."/>
            <person name="Nelson J."/>
            <person name="Ng B.M."/>
            <person name="Nguyen N.B."/>
            <person name="Nguyen P.Q."/>
            <person name="Nguyen T."/>
            <person name="Obregon M."/>
            <person name="Okwuonu G.O."/>
            <person name="Onwere C.G."/>
            <person name="Orozco G."/>
            <person name="Parra A."/>
            <person name="Patel S."/>
            <person name="Patil S."/>
            <person name="Perez A."/>
            <person name="Perez Y."/>
            <person name="Pham C."/>
            <person name="Primus E.L."/>
            <person name="Pu L.-L."/>
            <person name="Puazo M."/>
            <person name="Qin X."/>
            <person name="Quiroz J.B."/>
            <person name="Reese J."/>
            <person name="Richards S."/>
            <person name="Rives C.M."/>
            <person name="Robberts R."/>
            <person name="Ruiz S.J."/>
            <person name="Ruiz M.J."/>
            <person name="Santibanez J."/>
            <person name="Schneider B.W."/>
            <person name="Sisson I."/>
            <person name="Smith M."/>
            <person name="Sodergren E."/>
            <person name="Song X.-Z."/>
            <person name="Song B.B."/>
            <person name="Summersgill H."/>
            <person name="Thelus R."/>
            <person name="Thornton R.D."/>
            <person name="Trejos Z.Y."/>
            <person name="Usmani K."/>
            <person name="Vattathil S."/>
            <person name="Villasana D."/>
            <person name="Walker D.L."/>
            <person name="Wang S."/>
            <person name="Wang K."/>
            <person name="White C.S."/>
            <person name="Williams A.C."/>
            <person name="Williamson J."/>
            <person name="Wilson K."/>
            <person name="Woghiren I.O."/>
            <person name="Woodworth J.R."/>
            <person name="Worley K.C."/>
            <person name="Wright R.A."/>
            <person name="Wu W."/>
            <person name="Young L."/>
            <person name="Zhang L."/>
            <person name="Zhang J."/>
            <person name="Zhu Y."/>
            <person name="Muzny D.M."/>
            <person name="Weinstock G."/>
            <person name="Gibbs R.A."/>
        </authorList>
    </citation>
    <scope>NUCLEOTIDE SEQUENCE [LARGE SCALE GENOMIC DNA]</scope>
    <source>
        <strain evidence="6">LSR1</strain>
    </source>
</reference>
<feature type="domain" description="Peptidase C1A papain C-terminal" evidence="3">
    <location>
        <begin position="90"/>
        <end position="330"/>
    </location>
</feature>
<sequence length="334" mass="38229">MAKVLFLVSTMLLNSYLSEQATLFHDDNIIDKSVMGTDTLKVGENVGPNSVEEEHLMLSGTRGVEATSKSKMLHKTRNRRCFRVEIDHQIDQEFDARKRWPHCKTIGEVHNDGNSLLSWAYVPTGVFADRMCIATNGTYNQLLSTEELISCSGIKEDEFGSVNDDYVWEYLKNHGLVSGGKYNTNNGCQPSKIPPIGNLPTGLYENTCEKRCYGNNTINYNQDHVKIKNHYDIEYEDIQREVQNYGPVSMAFRVFDNDFFLYKSGVYEKTTNSEFIQWQYAKLIGWGVENGVDYWLLVNSWGYEWGQNGLFKIKRGTDECNIETFVHAGEPQLI</sequence>
<dbReference type="KEGG" id="api:100144784"/>
<protein>
    <submittedName>
        <fullName evidence="4">ACYPI000012 protein</fullName>
    </submittedName>
</protein>
<dbReference type="SUPFAM" id="SSF54001">
    <property type="entry name" value="Cysteine proteinases"/>
    <property type="match status" value="1"/>
</dbReference>
<dbReference type="EMBL" id="AK339935">
    <property type="protein sequence ID" value="BAH70627.1"/>
    <property type="molecule type" value="mRNA"/>
</dbReference>
<dbReference type="STRING" id="7029.C4WRV7"/>
<dbReference type="PANTHER" id="PTHR12411">
    <property type="entry name" value="CYSTEINE PROTEASE FAMILY C1-RELATED"/>
    <property type="match status" value="1"/>
</dbReference>
<evidence type="ECO:0000313" key="5">
    <source>
        <dbReference type="EnsemblMetazoa" id="NP_001119616.2"/>
    </source>
</evidence>
<dbReference type="InParanoid" id="C4WRV7"/>
<dbReference type="GO" id="GO:0008234">
    <property type="term" value="F:cysteine-type peptidase activity"/>
    <property type="evidence" value="ECO:0007669"/>
    <property type="project" value="InterPro"/>
</dbReference>
<organism evidence="4">
    <name type="scientific">Acyrthosiphon pisum</name>
    <name type="common">Pea aphid</name>
    <dbReference type="NCBI Taxonomy" id="7029"/>
    <lineage>
        <taxon>Eukaryota</taxon>
        <taxon>Metazoa</taxon>
        <taxon>Ecdysozoa</taxon>
        <taxon>Arthropoda</taxon>
        <taxon>Hexapoda</taxon>
        <taxon>Insecta</taxon>
        <taxon>Pterygota</taxon>
        <taxon>Neoptera</taxon>
        <taxon>Paraneoptera</taxon>
        <taxon>Hemiptera</taxon>
        <taxon>Sternorrhyncha</taxon>
        <taxon>Aphidomorpha</taxon>
        <taxon>Aphidoidea</taxon>
        <taxon>Aphididae</taxon>
        <taxon>Macrosiphini</taxon>
        <taxon>Acyrthosiphon</taxon>
    </lineage>
</organism>
<evidence type="ECO:0000259" key="3">
    <source>
        <dbReference type="SMART" id="SM00645"/>
    </source>
</evidence>
<name>C4WRV7_ACYPI</name>
<dbReference type="CDD" id="cd02620">
    <property type="entry name" value="Peptidase_C1A_CathepsinB"/>
    <property type="match status" value="1"/>
</dbReference>
<dbReference type="Proteomes" id="UP000007819">
    <property type="component" value="Chromosome A2"/>
</dbReference>
<gene>
    <name evidence="4" type="primary">ACYPI000012</name>
    <name evidence="5" type="synonym">100144784</name>
</gene>
<accession>C4WRV7</accession>
<reference evidence="4" key="1">
    <citation type="submission" date="2009-06" db="EMBL/GenBank/DDBJ databases">
        <title>A full-length cDNA resource of the pea aphid, Acyrthosiphon pisum.</title>
        <authorList>
            <person name="Shigenobu S."/>
            <person name="Nakabachi A."/>
            <person name="Richards S."/>
        </authorList>
    </citation>
    <scope>NUCLEOTIDE SEQUENCE</scope>
    <source>
        <strain evidence="4">LSR1</strain>
        <tissue evidence="4">Whole body</tissue>
    </source>
</reference>
<dbReference type="InterPro" id="IPR013128">
    <property type="entry name" value="Peptidase_C1A"/>
</dbReference>
<dbReference type="HOGENOM" id="CLU_012184_3_3_1"/>
<evidence type="ECO:0000313" key="4">
    <source>
        <dbReference type="EMBL" id="BAH70627.1"/>
    </source>
</evidence>
<dbReference type="InterPro" id="IPR038765">
    <property type="entry name" value="Papain-like_cys_pep_sf"/>
</dbReference>
<dbReference type="OMA" id="LYENTCE"/>
<reference evidence="5" key="3">
    <citation type="submission" date="2022-06" db="UniProtKB">
        <authorList>
            <consortium name="EnsemblMetazoa"/>
        </authorList>
    </citation>
    <scope>IDENTIFICATION</scope>
</reference>
<proteinExistence type="evidence at transcript level"/>
<evidence type="ECO:0000256" key="1">
    <source>
        <dbReference type="ARBA" id="ARBA00008455"/>
    </source>
</evidence>
<evidence type="ECO:0000313" key="6">
    <source>
        <dbReference type="Proteomes" id="UP000007819"/>
    </source>
</evidence>
<evidence type="ECO:0000256" key="2">
    <source>
        <dbReference type="SAM" id="SignalP"/>
    </source>
</evidence>
<dbReference type="GO" id="GO:0006508">
    <property type="term" value="P:proteolysis"/>
    <property type="evidence" value="ECO:0007669"/>
    <property type="project" value="InterPro"/>
</dbReference>
<dbReference type="AlphaFoldDB" id="C4WRV7"/>
<feature type="chain" id="PRO_5010895025" evidence="2">
    <location>
        <begin position="21"/>
        <end position="334"/>
    </location>
</feature>
<dbReference type="EnsemblMetazoa" id="NM_001126144.2">
    <property type="protein sequence ID" value="NP_001119616.2"/>
    <property type="gene ID" value="GeneID_100144784"/>
</dbReference>
<dbReference type="InterPro" id="IPR000668">
    <property type="entry name" value="Peptidase_C1A_C"/>
</dbReference>
<keyword evidence="2" id="KW-0732">Signal</keyword>
<dbReference type="OrthoDB" id="190265at2759"/>